<evidence type="ECO:0000256" key="3">
    <source>
        <dbReference type="ARBA" id="ARBA00020799"/>
    </source>
</evidence>
<keyword evidence="10 13" id="KW-0811">Translocation</keyword>
<dbReference type="InterPro" id="IPR004274">
    <property type="entry name" value="FCP1_dom"/>
</dbReference>
<gene>
    <name evidence="17" type="primary">SSCI15360.1</name>
    <name evidence="16" type="ORF">SPSC_03645</name>
</gene>
<dbReference type="Proteomes" id="UP000242770">
    <property type="component" value="Unassembled WGS sequence"/>
</dbReference>
<dbReference type="PANTHER" id="PTHR12210">
    <property type="entry name" value="DULLARD PROTEIN PHOSPHATASE"/>
    <property type="match status" value="1"/>
</dbReference>
<dbReference type="Gene3D" id="3.40.50.1000">
    <property type="entry name" value="HAD superfamily/HAD-like"/>
    <property type="match status" value="1"/>
</dbReference>
<name>A0A0F7RSN8_9BASI</name>
<keyword evidence="12" id="KW-0472">Membrane</keyword>
<protein>
    <recommendedName>
        <fullName evidence="3 13">Mitochondrial import inner membrane translocase subunit TIM50</fullName>
    </recommendedName>
</protein>
<feature type="region of interest" description="Disordered" evidence="14">
    <location>
        <begin position="112"/>
        <end position="145"/>
    </location>
</feature>
<dbReference type="SMART" id="SM00577">
    <property type="entry name" value="CPDc"/>
    <property type="match status" value="1"/>
</dbReference>
<evidence type="ECO:0000256" key="2">
    <source>
        <dbReference type="ARBA" id="ARBA00006344"/>
    </source>
</evidence>
<evidence type="ECO:0000259" key="15">
    <source>
        <dbReference type="PROSITE" id="PS50969"/>
    </source>
</evidence>
<keyword evidence="4 13" id="KW-0813">Transport</keyword>
<reference evidence="17" key="1">
    <citation type="submission" date="2014-06" db="EMBL/GenBank/DDBJ databases">
        <authorList>
            <person name="Berkman J.Paul."/>
        </authorList>
    </citation>
    <scope>NUCLEOTIDE SEQUENCE [LARGE SCALE GENOMIC DNA]</scope>
</reference>
<evidence type="ECO:0000256" key="12">
    <source>
        <dbReference type="ARBA" id="ARBA00023136"/>
    </source>
</evidence>
<keyword evidence="9" id="KW-1133">Transmembrane helix</keyword>
<reference evidence="18" key="2">
    <citation type="submission" date="2014-06" db="EMBL/GenBank/DDBJ databases">
        <authorList>
            <person name="Berkman P.J."/>
        </authorList>
    </citation>
    <scope>NUCLEOTIDE SEQUENCE [LARGE SCALE GENOMIC DNA]</scope>
</reference>
<evidence type="ECO:0000256" key="5">
    <source>
        <dbReference type="ARBA" id="ARBA00022692"/>
    </source>
</evidence>
<keyword evidence="5" id="KW-0812">Transmembrane</keyword>
<keyword evidence="8 13" id="KW-0809">Transit peptide</keyword>
<dbReference type="GO" id="GO:0015031">
    <property type="term" value="P:protein transport"/>
    <property type="evidence" value="ECO:0007669"/>
    <property type="project" value="UniProtKB-KW"/>
</dbReference>
<comment type="subcellular location">
    <subcellularLocation>
        <location evidence="1 13">Mitochondrion inner membrane</location>
        <topology evidence="1 13">Single-pass membrane protein</topology>
    </subcellularLocation>
</comment>
<evidence type="ECO:0000256" key="9">
    <source>
        <dbReference type="ARBA" id="ARBA00022989"/>
    </source>
</evidence>
<evidence type="ECO:0000256" key="14">
    <source>
        <dbReference type="SAM" id="MobiDB-lite"/>
    </source>
</evidence>
<evidence type="ECO:0000256" key="8">
    <source>
        <dbReference type="ARBA" id="ARBA00022946"/>
    </source>
</evidence>
<dbReference type="CDD" id="cd07521">
    <property type="entry name" value="HAD_FCP1-like"/>
    <property type="match status" value="1"/>
</dbReference>
<dbReference type="Pfam" id="PF03031">
    <property type="entry name" value="NIF"/>
    <property type="match status" value="1"/>
</dbReference>
<comment type="function">
    <text evidence="13">Essential component of the TIM23 complex, a complex that mediates the translocation of transit peptide-containing proteins across the mitochondrial inner membrane.</text>
</comment>
<proteinExistence type="inferred from homology"/>
<feature type="domain" description="FCP1 homology" evidence="15">
    <location>
        <begin position="223"/>
        <end position="367"/>
    </location>
</feature>
<dbReference type="EMBL" id="LK056669">
    <property type="protein sequence ID" value="CDR88059.1"/>
    <property type="molecule type" value="Genomic_DNA"/>
</dbReference>
<dbReference type="EMBL" id="CCFA01000795">
    <property type="protein sequence ID" value="CDR99175.1"/>
    <property type="molecule type" value="Genomic_DNA"/>
</dbReference>
<evidence type="ECO:0000256" key="4">
    <source>
        <dbReference type="ARBA" id="ARBA00022448"/>
    </source>
</evidence>
<comment type="subunit">
    <text evidence="13">Component of the TIM23 complex.</text>
</comment>
<dbReference type="InterPro" id="IPR023214">
    <property type="entry name" value="HAD_sf"/>
</dbReference>
<evidence type="ECO:0000313" key="18">
    <source>
        <dbReference type="Proteomes" id="UP000242770"/>
    </source>
</evidence>
<evidence type="ECO:0000313" key="17">
    <source>
        <dbReference type="EMBL" id="CDR99175.1"/>
    </source>
</evidence>
<dbReference type="AlphaFoldDB" id="A0A0F7RSN8"/>
<evidence type="ECO:0000256" key="10">
    <source>
        <dbReference type="ARBA" id="ARBA00023010"/>
    </source>
</evidence>
<keyword evidence="11 13" id="KW-0496">Mitochondrion</keyword>
<evidence type="ECO:0000256" key="1">
    <source>
        <dbReference type="ARBA" id="ARBA00004434"/>
    </source>
</evidence>
<evidence type="ECO:0000256" key="7">
    <source>
        <dbReference type="ARBA" id="ARBA00022927"/>
    </source>
</evidence>
<organism evidence="17 18">
    <name type="scientific">Sporisorium scitamineum</name>
    <dbReference type="NCBI Taxonomy" id="49012"/>
    <lineage>
        <taxon>Eukaryota</taxon>
        <taxon>Fungi</taxon>
        <taxon>Dikarya</taxon>
        <taxon>Basidiomycota</taxon>
        <taxon>Ustilaginomycotina</taxon>
        <taxon>Ustilaginomycetes</taxon>
        <taxon>Ustilaginales</taxon>
        <taxon>Ustilaginaceae</taxon>
        <taxon>Sporisorium</taxon>
    </lineage>
</organism>
<dbReference type="InterPro" id="IPR036412">
    <property type="entry name" value="HAD-like_sf"/>
</dbReference>
<feature type="compositionally biased region" description="Low complexity" evidence="14">
    <location>
        <begin position="44"/>
        <end position="79"/>
    </location>
</feature>
<keyword evidence="6" id="KW-0999">Mitochondrion inner membrane</keyword>
<keyword evidence="18" id="KW-1185">Reference proteome</keyword>
<evidence type="ECO:0000256" key="13">
    <source>
        <dbReference type="RuleBase" id="RU365079"/>
    </source>
</evidence>
<evidence type="ECO:0000313" key="16">
    <source>
        <dbReference type="EMBL" id="CDR88059.1"/>
    </source>
</evidence>
<dbReference type="OrthoDB" id="287041at2759"/>
<accession>A0A0F7RSN8</accession>
<dbReference type="InterPro" id="IPR050365">
    <property type="entry name" value="TIM50"/>
</dbReference>
<feature type="region of interest" description="Disordered" evidence="14">
    <location>
        <begin position="40"/>
        <end position="100"/>
    </location>
</feature>
<dbReference type="GO" id="GO:0005744">
    <property type="term" value="C:TIM23 mitochondrial import inner membrane translocase complex"/>
    <property type="evidence" value="ECO:0007669"/>
    <property type="project" value="UniProtKB-UniRule"/>
</dbReference>
<evidence type="ECO:0000256" key="6">
    <source>
        <dbReference type="ARBA" id="ARBA00022792"/>
    </source>
</evidence>
<dbReference type="FunFam" id="3.40.50.1000:FF:000019">
    <property type="entry name" value="Mitochondrial import inner membrane translocase subunit TIM50"/>
    <property type="match status" value="1"/>
</dbReference>
<sequence>MAFNIAARQAFHAVARSSVAAPGAQSVPRALIVAPSSARFLATPPSSSSPPKSNPSSSSPAAQSDAASTSESSANDASSTPAQPAEPELNPRKGSSLFDIDTSASPLASQLIEAEESASASGGASGKGSTGAKAKTGARSMSSIEKRRQNTVRILTGFVLVGAGLSAYNLGRPWDNEIEANRFADSPDANSFLGRIKLRVGAMYGDFNKPVFDQLLPDPLPFPYSRPFTMVIDLDDLLVHSEWSREHGWRTAKRPGLDYFLGYLSQFYEIVLFTTQPFFTAGPIIEKLDPDRRFIAYTLFRESCRTVDGKLVKDLSHLNRDLSKVVVVDTNPDSFHLHPENGILIKPWKGDKADRELVGLVPFFEAIGIYNIDDVRTTIKAYENTHIPTEHARRTTAIRERELAENRARAERMGKFGSVFGGVSRSPNAGLPADKTIYDLERERYVQAYLEDQKYWAENGEALRKQAKEEQERQIREMKLNTWGFFTGGMKGAQQPQQQQQGEEAK</sequence>
<comment type="similarity">
    <text evidence="2 13">Belongs to the TIM50 family.</text>
</comment>
<reference evidence="16" key="3">
    <citation type="submission" date="2014-06" db="EMBL/GenBank/DDBJ databases">
        <authorList>
            <person name="Ju J."/>
            <person name="Zhang J."/>
        </authorList>
    </citation>
    <scope>NUCLEOTIDE SEQUENCE</scope>
    <source>
        <strain evidence="16">SscI8</strain>
    </source>
</reference>
<dbReference type="STRING" id="49012.A0A0F7RSN8"/>
<keyword evidence="7 13" id="KW-0653">Protein transport</keyword>
<dbReference type="PROSITE" id="PS50969">
    <property type="entry name" value="FCP1"/>
    <property type="match status" value="1"/>
</dbReference>
<evidence type="ECO:0000256" key="11">
    <source>
        <dbReference type="ARBA" id="ARBA00023128"/>
    </source>
</evidence>
<dbReference type="SUPFAM" id="SSF56784">
    <property type="entry name" value="HAD-like"/>
    <property type="match status" value="1"/>
</dbReference>